<protein>
    <submittedName>
        <fullName evidence="3">DUF4296 domain-containing protein</fullName>
    </submittedName>
</protein>
<keyword evidence="4" id="KW-1185">Reference proteome</keyword>
<accession>A0A562YG51</accession>
<dbReference type="AlphaFoldDB" id="A0A562YG51"/>
<organism evidence="3 4">
    <name type="scientific">Seonamhaeicola sediminis</name>
    <dbReference type="NCBI Taxonomy" id="2528206"/>
    <lineage>
        <taxon>Bacteria</taxon>
        <taxon>Pseudomonadati</taxon>
        <taxon>Bacteroidota</taxon>
        <taxon>Flavobacteriia</taxon>
        <taxon>Flavobacteriales</taxon>
        <taxon>Flavobacteriaceae</taxon>
    </lineage>
</organism>
<gene>
    <name evidence="3" type="ORF">E1J38_002915</name>
</gene>
<sequence>MILKRLLLLLASILTIVACSGPKKPKLLISKKKMVNILIDAKLIATANGVNKKTMQDSGVYPNTYIYNKYSIDSAQFAESNTYYTYNIKDYEEIYQIVKDSLDKLKEHYTALREEERKKAEQKSKDSLDAILKKRDSIKLSKGIDSSAVFRIKDSLRKNHPLPEIEKEGKLITPVFDK</sequence>
<dbReference type="RefSeq" id="WP_133355935.1">
    <property type="nucleotide sequence ID" value="NZ_SMZJ02000002.1"/>
</dbReference>
<evidence type="ECO:0000313" key="3">
    <source>
        <dbReference type="EMBL" id="TWO33741.1"/>
    </source>
</evidence>
<evidence type="ECO:0000259" key="2">
    <source>
        <dbReference type="Pfam" id="PF14129"/>
    </source>
</evidence>
<dbReference type="Proteomes" id="UP000295814">
    <property type="component" value="Unassembled WGS sequence"/>
</dbReference>
<evidence type="ECO:0000313" key="4">
    <source>
        <dbReference type="Proteomes" id="UP000295814"/>
    </source>
</evidence>
<proteinExistence type="predicted"/>
<dbReference type="Pfam" id="PF14129">
    <property type="entry name" value="DUF4296"/>
    <property type="match status" value="1"/>
</dbReference>
<name>A0A562YG51_9FLAO</name>
<dbReference type="OrthoDB" id="1525222at2"/>
<dbReference type="PROSITE" id="PS51257">
    <property type="entry name" value="PROKAR_LIPOPROTEIN"/>
    <property type="match status" value="1"/>
</dbReference>
<dbReference type="InterPro" id="IPR025381">
    <property type="entry name" value="DUF4296"/>
</dbReference>
<reference evidence="3 4" key="1">
    <citation type="submission" date="2019-03" db="EMBL/GenBank/DDBJ databases">
        <authorList>
            <person name="Zhong Y.L."/>
        </authorList>
    </citation>
    <scope>NUCLEOTIDE SEQUENCE [LARGE SCALE GENOMIC DNA]</scope>
    <source>
        <strain evidence="3 4">W255</strain>
    </source>
</reference>
<dbReference type="EMBL" id="SMZJ02000002">
    <property type="protein sequence ID" value="TWO33741.1"/>
    <property type="molecule type" value="Genomic_DNA"/>
</dbReference>
<feature type="coiled-coil region" evidence="1">
    <location>
        <begin position="88"/>
        <end position="125"/>
    </location>
</feature>
<reference evidence="3 4" key="2">
    <citation type="submission" date="2019-07" db="EMBL/GenBank/DDBJ databases">
        <title>Seonamhaeicola sp. W255 draft genome.</title>
        <authorList>
            <person name="Zhang X.-Y."/>
            <person name="Zhang R."/>
            <person name="Zhong Y.-L."/>
            <person name="Du Z.-J."/>
        </authorList>
    </citation>
    <scope>NUCLEOTIDE SEQUENCE [LARGE SCALE GENOMIC DNA]</scope>
    <source>
        <strain evidence="3 4">W255</strain>
    </source>
</reference>
<evidence type="ECO:0000256" key="1">
    <source>
        <dbReference type="SAM" id="Coils"/>
    </source>
</evidence>
<comment type="caution">
    <text evidence="3">The sequence shown here is derived from an EMBL/GenBank/DDBJ whole genome shotgun (WGS) entry which is preliminary data.</text>
</comment>
<feature type="domain" description="DUF4296" evidence="2">
    <location>
        <begin position="25"/>
        <end position="107"/>
    </location>
</feature>
<keyword evidence="1" id="KW-0175">Coiled coil</keyword>